<accession>A0A495R4R9</accession>
<proteinExistence type="predicted"/>
<protein>
    <submittedName>
        <fullName evidence="2">Uncharacterized protein</fullName>
    </submittedName>
</protein>
<reference evidence="2 3" key="1">
    <citation type="submission" date="2018-10" db="EMBL/GenBank/DDBJ databases">
        <title>Genomic Encyclopedia of Archaeal and Bacterial Type Strains, Phase II (KMG-II): from individual species to whole genera.</title>
        <authorList>
            <person name="Goeker M."/>
        </authorList>
    </citation>
    <scope>NUCLEOTIDE SEQUENCE [LARGE SCALE GENOMIC DNA]</scope>
    <source>
        <strain evidence="2 3">DSM 11927</strain>
    </source>
</reference>
<evidence type="ECO:0000256" key="1">
    <source>
        <dbReference type="SAM" id="Coils"/>
    </source>
</evidence>
<organism evidence="2 3">
    <name type="scientific">Haloarcula quadrata</name>
    <dbReference type="NCBI Taxonomy" id="182779"/>
    <lineage>
        <taxon>Archaea</taxon>
        <taxon>Methanobacteriati</taxon>
        <taxon>Methanobacteriota</taxon>
        <taxon>Stenosarchaea group</taxon>
        <taxon>Halobacteria</taxon>
        <taxon>Halobacteriales</taxon>
        <taxon>Haloarculaceae</taxon>
        <taxon>Haloarcula</taxon>
    </lineage>
</organism>
<dbReference type="AlphaFoldDB" id="A0A495R4R9"/>
<feature type="coiled-coil region" evidence="1">
    <location>
        <begin position="64"/>
        <end position="91"/>
    </location>
</feature>
<gene>
    <name evidence="2" type="ORF">BDK61_1628</name>
</gene>
<keyword evidence="3" id="KW-1185">Reference proteome</keyword>
<evidence type="ECO:0000313" key="3">
    <source>
        <dbReference type="Proteomes" id="UP000268233"/>
    </source>
</evidence>
<dbReference type="EMBL" id="RBWW01000001">
    <property type="protein sequence ID" value="RKS82325.1"/>
    <property type="molecule type" value="Genomic_DNA"/>
</dbReference>
<name>A0A495R4R9_9EURY</name>
<evidence type="ECO:0000313" key="2">
    <source>
        <dbReference type="EMBL" id="RKS82325.1"/>
    </source>
</evidence>
<dbReference type="Proteomes" id="UP000268233">
    <property type="component" value="Unassembled WGS sequence"/>
</dbReference>
<keyword evidence="1" id="KW-0175">Coiled coil</keyword>
<sequence length="142" mass="14973">MSDDAGDISRAELAEYCRTQAAILAGHLDQRSAELSDLLAEIEQDTADARASLTGGPERPDASAEATVADIEAKQEQAQAKQAELDEYRTLTEGYADLAEQLAGGSGDLETVLEFEIDTNAPTYFDTETTILGAATGEDGDG</sequence>
<dbReference type="RefSeq" id="WP_121302937.1">
    <property type="nucleotide sequence ID" value="NZ_RBWW01000001.1"/>
</dbReference>
<comment type="caution">
    <text evidence="2">The sequence shown here is derived from an EMBL/GenBank/DDBJ whole genome shotgun (WGS) entry which is preliminary data.</text>
</comment>